<reference evidence="3" key="1">
    <citation type="submission" date="2025-08" db="UniProtKB">
        <authorList>
            <consortium name="RefSeq"/>
        </authorList>
    </citation>
    <scope>IDENTIFICATION</scope>
    <source>
        <tissue evidence="3">Whole larvae</tissue>
    </source>
</reference>
<accession>A0A6J1WFG9</accession>
<sequence length="191" mass="22213">MYCECPEFKRCCFCLPLRKGVLFVGYFIIFSNTLSIIFNSLALSGNTDVFPFHTSGFTYIETELAFIISIVLYSIEILFNILLVYGSHQNKIKYVRIYFYFTLATTAVVFVQQIIEMTLIRYSVLIVHSVLLFICYMMLHVYIILLVRSLLKKMEISNQHSYDNQLHQIVSGDIKMDSPPYCPTVIPYENC</sequence>
<keyword evidence="1" id="KW-0812">Transmembrane</keyword>
<keyword evidence="1" id="KW-0472">Membrane</keyword>
<keyword evidence="1" id="KW-1133">Transmembrane helix</keyword>
<dbReference type="GeneID" id="113512863"/>
<dbReference type="AlphaFoldDB" id="A0A6J1WFG9"/>
<feature type="transmembrane region" description="Helical" evidence="1">
    <location>
        <begin position="21"/>
        <end position="44"/>
    </location>
</feature>
<organism evidence="2 3">
    <name type="scientific">Galleria mellonella</name>
    <name type="common">Greater wax moth</name>
    <dbReference type="NCBI Taxonomy" id="7137"/>
    <lineage>
        <taxon>Eukaryota</taxon>
        <taxon>Metazoa</taxon>
        <taxon>Ecdysozoa</taxon>
        <taxon>Arthropoda</taxon>
        <taxon>Hexapoda</taxon>
        <taxon>Insecta</taxon>
        <taxon>Pterygota</taxon>
        <taxon>Neoptera</taxon>
        <taxon>Endopterygota</taxon>
        <taxon>Lepidoptera</taxon>
        <taxon>Glossata</taxon>
        <taxon>Ditrysia</taxon>
        <taxon>Pyraloidea</taxon>
        <taxon>Pyralidae</taxon>
        <taxon>Galleriinae</taxon>
        <taxon>Galleria</taxon>
    </lineage>
</organism>
<name>A0A6J1WFG9_GALME</name>
<proteinExistence type="predicted"/>
<feature type="transmembrane region" description="Helical" evidence="1">
    <location>
        <begin position="121"/>
        <end position="147"/>
    </location>
</feature>
<protein>
    <submittedName>
        <fullName evidence="3">Uncharacterized protein LOC113512863</fullName>
    </submittedName>
</protein>
<evidence type="ECO:0000256" key="1">
    <source>
        <dbReference type="SAM" id="Phobius"/>
    </source>
</evidence>
<dbReference type="RefSeq" id="XP_026752612.2">
    <property type="nucleotide sequence ID" value="XM_026896811.2"/>
</dbReference>
<keyword evidence="2" id="KW-1185">Reference proteome</keyword>
<gene>
    <name evidence="3" type="primary">LOC113512863</name>
</gene>
<dbReference type="KEGG" id="gmw:113512863"/>
<dbReference type="InParanoid" id="A0A6J1WFG9"/>
<evidence type="ECO:0000313" key="2">
    <source>
        <dbReference type="Proteomes" id="UP001652740"/>
    </source>
</evidence>
<evidence type="ECO:0000313" key="3">
    <source>
        <dbReference type="RefSeq" id="XP_026752612.2"/>
    </source>
</evidence>
<feature type="transmembrane region" description="Helical" evidence="1">
    <location>
        <begin position="97"/>
        <end position="115"/>
    </location>
</feature>
<feature type="transmembrane region" description="Helical" evidence="1">
    <location>
        <begin position="64"/>
        <end position="85"/>
    </location>
</feature>
<dbReference type="Proteomes" id="UP001652740">
    <property type="component" value="Unplaced"/>
</dbReference>